<reference evidence="1" key="2">
    <citation type="submission" date="2023-04" db="EMBL/GenBank/DDBJ databases">
        <authorList>
            <person name="Bruccoleri R.E."/>
            <person name="Oakeley E.J."/>
            <person name="Faust A.-M."/>
            <person name="Dessus-Babus S."/>
            <person name="Altorfer M."/>
            <person name="Burckhardt D."/>
            <person name="Oertli M."/>
            <person name="Naumann U."/>
            <person name="Petersen F."/>
            <person name="Wong J."/>
        </authorList>
    </citation>
    <scope>NUCLEOTIDE SEQUENCE</scope>
    <source>
        <strain evidence="1">GSM-AAB239-AS_SAM_17_03QT</strain>
        <tissue evidence="1">Leaf</tissue>
    </source>
</reference>
<accession>A0AAX6HET8</accession>
<dbReference type="EMBL" id="JANAVB010010197">
    <property type="protein sequence ID" value="KAJ6839198.1"/>
    <property type="molecule type" value="Genomic_DNA"/>
</dbReference>
<dbReference type="Proteomes" id="UP001140949">
    <property type="component" value="Unassembled WGS sequence"/>
</dbReference>
<organism evidence="1 2">
    <name type="scientific">Iris pallida</name>
    <name type="common">Sweet iris</name>
    <dbReference type="NCBI Taxonomy" id="29817"/>
    <lineage>
        <taxon>Eukaryota</taxon>
        <taxon>Viridiplantae</taxon>
        <taxon>Streptophyta</taxon>
        <taxon>Embryophyta</taxon>
        <taxon>Tracheophyta</taxon>
        <taxon>Spermatophyta</taxon>
        <taxon>Magnoliopsida</taxon>
        <taxon>Liliopsida</taxon>
        <taxon>Asparagales</taxon>
        <taxon>Iridaceae</taxon>
        <taxon>Iridoideae</taxon>
        <taxon>Irideae</taxon>
        <taxon>Iris</taxon>
    </lineage>
</organism>
<dbReference type="AlphaFoldDB" id="A0AAX6HET8"/>
<reference evidence="1" key="1">
    <citation type="journal article" date="2023" name="GigaByte">
        <title>Genome assembly of the bearded iris, Iris pallida Lam.</title>
        <authorList>
            <person name="Bruccoleri R.E."/>
            <person name="Oakeley E.J."/>
            <person name="Faust A.M.E."/>
            <person name="Altorfer M."/>
            <person name="Dessus-Babus S."/>
            <person name="Burckhardt D."/>
            <person name="Oertli M."/>
            <person name="Naumann U."/>
            <person name="Petersen F."/>
            <person name="Wong J."/>
        </authorList>
    </citation>
    <scope>NUCLEOTIDE SEQUENCE</scope>
    <source>
        <strain evidence="1">GSM-AAB239-AS_SAM_17_03QT</strain>
    </source>
</reference>
<keyword evidence="2" id="KW-1185">Reference proteome</keyword>
<sequence>MAASSSRGERRQPRSLAVTVREISSRRTVDHRTNFGDSGTRPGFIFLSMTLREQPIYARISIYFWTQRNRVRSLGIEFSLQIKPLDSGGLTEIFPTLDHPEQGKCTCRVLFYFMGQSPGY</sequence>
<proteinExistence type="predicted"/>
<protein>
    <submittedName>
        <fullName evidence="1">Uncharacterized protein</fullName>
    </submittedName>
</protein>
<evidence type="ECO:0000313" key="2">
    <source>
        <dbReference type="Proteomes" id="UP001140949"/>
    </source>
</evidence>
<name>A0AAX6HET8_IRIPA</name>
<evidence type="ECO:0000313" key="1">
    <source>
        <dbReference type="EMBL" id="KAJ6839198.1"/>
    </source>
</evidence>
<comment type="caution">
    <text evidence="1">The sequence shown here is derived from an EMBL/GenBank/DDBJ whole genome shotgun (WGS) entry which is preliminary data.</text>
</comment>
<gene>
    <name evidence="1" type="ORF">M6B38_317235</name>
</gene>